<dbReference type="PROSITE" id="PS50109">
    <property type="entry name" value="HIS_KIN"/>
    <property type="match status" value="1"/>
</dbReference>
<dbReference type="InterPro" id="IPR001789">
    <property type="entry name" value="Sig_transdc_resp-reg_receiver"/>
</dbReference>
<reference evidence="5 6" key="1">
    <citation type="submission" date="2019-04" db="EMBL/GenBank/DDBJ databases">
        <title>Thalassotalea guangxiensis sp. nov., isolated from sediment of the coastal wetland.</title>
        <authorList>
            <person name="Zheng S."/>
            <person name="Zhang D."/>
        </authorList>
    </citation>
    <scope>NUCLEOTIDE SEQUENCE [LARGE SCALE GENOMIC DNA]</scope>
    <source>
        <strain evidence="5 6">ZS-4</strain>
    </source>
</reference>
<dbReference type="InterPro" id="IPR036890">
    <property type="entry name" value="HATPase_C_sf"/>
</dbReference>
<evidence type="ECO:0000313" key="5">
    <source>
        <dbReference type="EMBL" id="TKB44391.1"/>
    </source>
</evidence>
<organism evidence="5 6">
    <name type="scientific">Thalassotalea mangrovi</name>
    <dbReference type="NCBI Taxonomy" id="2572245"/>
    <lineage>
        <taxon>Bacteria</taxon>
        <taxon>Pseudomonadati</taxon>
        <taxon>Pseudomonadota</taxon>
        <taxon>Gammaproteobacteria</taxon>
        <taxon>Alteromonadales</taxon>
        <taxon>Colwelliaceae</taxon>
        <taxon>Thalassotalea</taxon>
    </lineage>
</organism>
<dbReference type="OrthoDB" id="8874570at2"/>
<dbReference type="SMART" id="SM00387">
    <property type="entry name" value="HATPase_c"/>
    <property type="match status" value="1"/>
</dbReference>
<gene>
    <name evidence="5" type="ORF">E8M12_12115</name>
</gene>
<sequence length="362" mass="40214">MTGKTNQDKPQSPPVVLIVDDEPGNIDLASSILRPQYLTKAATNAKTALKVIEADSNIDLILLDVMMPHVNGFELCKQLKSNEATTNIPIIFLTAKSQVEDITQGFKLGAVDYITKPLQPDVLSARVNTHVQLHQSQKLLNQQVKTLEENARLREDIERLTHHDLKGPLGVILFELNKINDKAIANSIEESVTNVLNMINNSLDIFKIENGTYPLDPDMVDLKRTCTRAIKSVRYLSRPKNIAIKLTQASDDLYALGEELLCLSIVNNLLKNAVEASPDDQTIHIEISENSSMVQISIENQGAIPEELRDTIFEKYATSNLVRGSGLGAYSAKLMTEAQNGHIKFAIIDNDKTRFTVTLPKY</sequence>
<evidence type="ECO:0000259" key="3">
    <source>
        <dbReference type="PROSITE" id="PS50109"/>
    </source>
</evidence>
<dbReference type="AlphaFoldDB" id="A0A4U1B3N2"/>
<dbReference type="SMART" id="SM00448">
    <property type="entry name" value="REC"/>
    <property type="match status" value="1"/>
</dbReference>
<dbReference type="InterPro" id="IPR011006">
    <property type="entry name" value="CheY-like_superfamily"/>
</dbReference>
<dbReference type="PANTHER" id="PTHR43547">
    <property type="entry name" value="TWO-COMPONENT HISTIDINE KINASE"/>
    <property type="match status" value="1"/>
</dbReference>
<comment type="caution">
    <text evidence="5">The sequence shown here is derived from an EMBL/GenBank/DDBJ whole genome shotgun (WGS) entry which is preliminary data.</text>
</comment>
<keyword evidence="1 2" id="KW-0597">Phosphoprotein</keyword>
<name>A0A4U1B3N2_9GAMM</name>
<keyword evidence="6" id="KW-1185">Reference proteome</keyword>
<feature type="domain" description="Histidine kinase" evidence="3">
    <location>
        <begin position="160"/>
        <end position="362"/>
    </location>
</feature>
<protein>
    <submittedName>
        <fullName evidence="5">Hybrid sensor histidine kinase/response regulator</fullName>
    </submittedName>
</protein>
<dbReference type="EMBL" id="SWDB01000029">
    <property type="protein sequence ID" value="TKB44391.1"/>
    <property type="molecule type" value="Genomic_DNA"/>
</dbReference>
<dbReference type="SUPFAM" id="SSF52172">
    <property type="entry name" value="CheY-like"/>
    <property type="match status" value="1"/>
</dbReference>
<evidence type="ECO:0000313" key="6">
    <source>
        <dbReference type="Proteomes" id="UP000307999"/>
    </source>
</evidence>
<dbReference type="GO" id="GO:0000155">
    <property type="term" value="F:phosphorelay sensor kinase activity"/>
    <property type="evidence" value="ECO:0007669"/>
    <property type="project" value="InterPro"/>
</dbReference>
<evidence type="ECO:0000259" key="4">
    <source>
        <dbReference type="PROSITE" id="PS50110"/>
    </source>
</evidence>
<dbReference type="PROSITE" id="PS50110">
    <property type="entry name" value="RESPONSE_REGULATORY"/>
    <property type="match status" value="1"/>
</dbReference>
<dbReference type="SUPFAM" id="SSF47384">
    <property type="entry name" value="Homodimeric domain of signal transducing histidine kinase"/>
    <property type="match status" value="1"/>
</dbReference>
<feature type="domain" description="Response regulatory" evidence="4">
    <location>
        <begin position="15"/>
        <end position="131"/>
    </location>
</feature>
<dbReference type="InterPro" id="IPR003594">
    <property type="entry name" value="HATPase_dom"/>
</dbReference>
<dbReference type="InterPro" id="IPR036097">
    <property type="entry name" value="HisK_dim/P_sf"/>
</dbReference>
<dbReference type="Pfam" id="PF00072">
    <property type="entry name" value="Response_reg"/>
    <property type="match status" value="1"/>
</dbReference>
<dbReference type="Proteomes" id="UP000307999">
    <property type="component" value="Unassembled WGS sequence"/>
</dbReference>
<dbReference type="SUPFAM" id="SSF55874">
    <property type="entry name" value="ATPase domain of HSP90 chaperone/DNA topoisomerase II/histidine kinase"/>
    <property type="match status" value="1"/>
</dbReference>
<accession>A0A4U1B3N2</accession>
<keyword evidence="5" id="KW-0808">Transferase</keyword>
<dbReference type="RefSeq" id="WP_136736408.1">
    <property type="nucleotide sequence ID" value="NZ_SWDB01000029.1"/>
</dbReference>
<dbReference type="Gene3D" id="3.40.50.2300">
    <property type="match status" value="1"/>
</dbReference>
<feature type="modified residue" description="4-aspartylphosphate" evidence="2">
    <location>
        <position position="64"/>
    </location>
</feature>
<dbReference type="InterPro" id="IPR005467">
    <property type="entry name" value="His_kinase_dom"/>
</dbReference>
<dbReference type="Pfam" id="PF02518">
    <property type="entry name" value="HATPase_c"/>
    <property type="match status" value="1"/>
</dbReference>
<evidence type="ECO:0000256" key="2">
    <source>
        <dbReference type="PROSITE-ProRule" id="PRU00169"/>
    </source>
</evidence>
<dbReference type="PANTHER" id="PTHR43547:SF2">
    <property type="entry name" value="HYBRID SIGNAL TRANSDUCTION HISTIDINE KINASE C"/>
    <property type="match status" value="1"/>
</dbReference>
<dbReference type="Gene3D" id="3.30.565.10">
    <property type="entry name" value="Histidine kinase-like ATPase, C-terminal domain"/>
    <property type="match status" value="1"/>
</dbReference>
<evidence type="ECO:0000256" key="1">
    <source>
        <dbReference type="ARBA" id="ARBA00022553"/>
    </source>
</evidence>
<keyword evidence="5" id="KW-0418">Kinase</keyword>
<proteinExistence type="predicted"/>